<keyword evidence="4 5" id="KW-0472">Membrane</keyword>
<dbReference type="SUPFAM" id="SSF144083">
    <property type="entry name" value="Magnesium transport protein CorA, transmembrane region"/>
    <property type="match status" value="1"/>
</dbReference>
<dbReference type="InterPro" id="IPR045863">
    <property type="entry name" value="CorA_TM1_TM2"/>
</dbReference>
<dbReference type="Proteomes" id="UP001408356">
    <property type="component" value="Unassembled WGS sequence"/>
</dbReference>
<name>A0ABR2UZK8_9PEZI</name>
<protein>
    <submittedName>
        <fullName evidence="6">Uncharacterized protein</fullName>
    </submittedName>
</protein>
<dbReference type="Pfam" id="PF01544">
    <property type="entry name" value="CorA"/>
    <property type="match status" value="1"/>
</dbReference>
<sequence length="716" mass="82105">MKSDQIKRPTSSKEDGAGLTESMMLAVAEHPSLHGAPHTATEQLGACECCNSRRGDDGIKPMNVVELIQDLLHEVRQQRKEQVAIRELLAKQEPQWRTSDGQHIPGHVSENLGGRMKTHDFDQSTVQDYLRRYIPDDIDLPQVFPFFRELCQNAYLSSPKILDEAGIGSNESKTLPDVMVDSTPLVMTIVSKDQLEIILRQVEEKWPRTFQPVLASSCYIFRHQQQKPEALSLSHLANISFDGARGMVWPLACPEGGVLPWKSIAEVIYILNDSSPSKSGQISFMQWFFNRYCTQWDTSPMHPSVSYPRSRYRTERRQFQYHARHLQVLSQNKSQAPNRSTPHDGFVLHRQFADFPALDGNSLFSITESRTALAISLSQREGQKGAYMMVALADTPPEPRKSHHSLHSRAWKQLENSNIHAGLAMLQAWVYEYQDIWVHDWTELLVRVDRSFKLEIRDVLDHNSRKRLMFDDSHLRRSAYYFGVLQLLGIFTQWIQETIDDLALTISSHNEWMPEPYWVPLPGSSELLATEDEKVKENWRKLAERQRGMALPLLERIKKKTEEVTSLRDGLFSAQSVREATKSKEINQYLLVFTVATILYLPPTFVTTFYGMNLFDDGMEPSETKKGFWIFLAVVSLLTYILAFLGLTGIRRRHLITPYFGGWGKFLGGQAQPSGGRNNEDRHHVELPTLKMSHLTFRRSTAGRDQLPMNRDDVRP</sequence>
<dbReference type="InterPro" id="IPR002523">
    <property type="entry name" value="MgTranspt_CorA/ZnTranspt_ZntB"/>
</dbReference>
<comment type="caution">
    <text evidence="6">The sequence shown here is derived from an EMBL/GenBank/DDBJ whole genome shotgun (WGS) entry which is preliminary data.</text>
</comment>
<dbReference type="PANTHER" id="PTHR46494:SF3">
    <property type="entry name" value="ZINC TRANSPORT PROTEIN ZNTB"/>
    <property type="match status" value="1"/>
</dbReference>
<evidence type="ECO:0000256" key="5">
    <source>
        <dbReference type="SAM" id="Phobius"/>
    </source>
</evidence>
<accession>A0ABR2UZK8</accession>
<evidence type="ECO:0000256" key="3">
    <source>
        <dbReference type="ARBA" id="ARBA00022989"/>
    </source>
</evidence>
<dbReference type="EMBL" id="JARVKF010000257">
    <property type="protein sequence ID" value="KAK9420140.1"/>
    <property type="molecule type" value="Genomic_DNA"/>
</dbReference>
<dbReference type="PANTHER" id="PTHR46494">
    <property type="entry name" value="CORA FAMILY METAL ION TRANSPORTER (EUROFUNG)"/>
    <property type="match status" value="1"/>
</dbReference>
<organism evidence="6 7">
    <name type="scientific">Seiridium unicorne</name>
    <dbReference type="NCBI Taxonomy" id="138068"/>
    <lineage>
        <taxon>Eukaryota</taxon>
        <taxon>Fungi</taxon>
        <taxon>Dikarya</taxon>
        <taxon>Ascomycota</taxon>
        <taxon>Pezizomycotina</taxon>
        <taxon>Sordariomycetes</taxon>
        <taxon>Xylariomycetidae</taxon>
        <taxon>Amphisphaeriales</taxon>
        <taxon>Sporocadaceae</taxon>
        <taxon>Seiridium</taxon>
    </lineage>
</organism>
<dbReference type="Gene3D" id="1.20.58.340">
    <property type="entry name" value="Magnesium transport protein CorA, transmembrane region"/>
    <property type="match status" value="1"/>
</dbReference>
<comment type="subcellular location">
    <subcellularLocation>
        <location evidence="1">Cell membrane</location>
        <topology evidence="1">Multi-pass membrane protein</topology>
    </subcellularLocation>
</comment>
<keyword evidence="2 5" id="KW-0812">Transmembrane</keyword>
<evidence type="ECO:0000256" key="4">
    <source>
        <dbReference type="ARBA" id="ARBA00023136"/>
    </source>
</evidence>
<reference evidence="6 7" key="1">
    <citation type="journal article" date="2024" name="J. Plant Pathol.">
        <title>Sequence and assembly of the genome of Seiridium unicorne, isolate CBS 538.82, causal agent of cypress canker disease.</title>
        <authorList>
            <person name="Scali E."/>
            <person name="Rocca G.D."/>
            <person name="Danti R."/>
            <person name="Garbelotto M."/>
            <person name="Barberini S."/>
            <person name="Baroncelli R."/>
            <person name="Emiliani G."/>
        </authorList>
    </citation>
    <scope>NUCLEOTIDE SEQUENCE [LARGE SCALE GENOMIC DNA]</scope>
    <source>
        <strain evidence="6 7">BM-138-508</strain>
    </source>
</reference>
<feature type="transmembrane region" description="Helical" evidence="5">
    <location>
        <begin position="589"/>
        <end position="615"/>
    </location>
</feature>
<feature type="transmembrane region" description="Helical" evidence="5">
    <location>
        <begin position="627"/>
        <end position="647"/>
    </location>
</feature>
<keyword evidence="7" id="KW-1185">Reference proteome</keyword>
<keyword evidence="3 5" id="KW-1133">Transmembrane helix</keyword>
<gene>
    <name evidence="6" type="ORF">SUNI508_06668</name>
</gene>
<evidence type="ECO:0000256" key="1">
    <source>
        <dbReference type="ARBA" id="ARBA00004651"/>
    </source>
</evidence>
<proteinExistence type="predicted"/>
<evidence type="ECO:0000313" key="6">
    <source>
        <dbReference type="EMBL" id="KAK9420140.1"/>
    </source>
</evidence>
<evidence type="ECO:0000313" key="7">
    <source>
        <dbReference type="Proteomes" id="UP001408356"/>
    </source>
</evidence>
<evidence type="ECO:0000256" key="2">
    <source>
        <dbReference type="ARBA" id="ARBA00022692"/>
    </source>
</evidence>